<proteinExistence type="predicted"/>
<dbReference type="Proteomes" id="UP000004994">
    <property type="component" value="Chromosome 5"/>
</dbReference>
<reference evidence="2" key="1">
    <citation type="journal article" date="2012" name="Nature">
        <title>The tomato genome sequence provides insights into fleshy fruit evolution.</title>
        <authorList>
            <consortium name="Tomato Genome Consortium"/>
        </authorList>
    </citation>
    <scope>NUCLEOTIDE SEQUENCE [LARGE SCALE GENOMIC DNA]</scope>
    <source>
        <strain evidence="2">cv. Heinz 1706</strain>
    </source>
</reference>
<dbReference type="Pfam" id="PF02992">
    <property type="entry name" value="Transposase_21"/>
    <property type="match status" value="1"/>
</dbReference>
<dbReference type="InParanoid" id="A0A3Q7GDP1"/>
<feature type="compositionally biased region" description="Polar residues" evidence="1">
    <location>
        <begin position="213"/>
        <end position="231"/>
    </location>
</feature>
<accession>A0A3Q7GDP1</accession>
<sequence length="257" mass="29010">MFGSDYVPSEVPTLIDIGVVRPKGQGMETTCQKPKKIIWTQYKCGLLIMDKGWMDDPNFSKRYVEECKEFEKNHQRFLEEPCNIRIGLAIDGFNPFGNMSTSYSMWPVIRVPYNLSPSKPVIDDPIYNINKIVIDLRVTIRNLGTTNNNNSFPTTTSTTNSLTVEDNIFVEQDSKEESNSILHSSYQLLPTITMFPMVTQCLQAISSAADGVSTQLGDTPSISTATSSSLPHKQKRKFSTAPKPFPSWPLITYHRRE</sequence>
<dbReference type="AlphaFoldDB" id="A0A3Q7GDP1"/>
<keyword evidence="3" id="KW-1185">Reference proteome</keyword>
<dbReference type="Gramene" id="Solyc05g015007.1.1">
    <property type="protein sequence ID" value="Solyc05g015007.1.1"/>
    <property type="gene ID" value="Solyc05g015007.1"/>
</dbReference>
<dbReference type="EnsemblPlants" id="Solyc05g015007.1.1">
    <property type="protein sequence ID" value="Solyc05g015007.1.1"/>
    <property type="gene ID" value="Solyc05g015007.1"/>
</dbReference>
<feature type="region of interest" description="Disordered" evidence="1">
    <location>
        <begin position="213"/>
        <end position="242"/>
    </location>
</feature>
<dbReference type="InterPro" id="IPR004242">
    <property type="entry name" value="Transposase_21"/>
</dbReference>
<name>A0A3Q7GDP1_SOLLC</name>
<evidence type="ECO:0000256" key="1">
    <source>
        <dbReference type="SAM" id="MobiDB-lite"/>
    </source>
</evidence>
<reference evidence="2" key="2">
    <citation type="submission" date="2019-01" db="UniProtKB">
        <authorList>
            <consortium name="EnsemblPlants"/>
        </authorList>
    </citation>
    <scope>IDENTIFICATION</scope>
    <source>
        <strain evidence="2">cv. Heinz 1706</strain>
    </source>
</reference>
<evidence type="ECO:0000313" key="3">
    <source>
        <dbReference type="Proteomes" id="UP000004994"/>
    </source>
</evidence>
<evidence type="ECO:0000313" key="2">
    <source>
        <dbReference type="EnsemblPlants" id="Solyc05g015007.1.1"/>
    </source>
</evidence>
<organism evidence="2">
    <name type="scientific">Solanum lycopersicum</name>
    <name type="common">Tomato</name>
    <name type="synonym">Lycopersicon esculentum</name>
    <dbReference type="NCBI Taxonomy" id="4081"/>
    <lineage>
        <taxon>Eukaryota</taxon>
        <taxon>Viridiplantae</taxon>
        <taxon>Streptophyta</taxon>
        <taxon>Embryophyta</taxon>
        <taxon>Tracheophyta</taxon>
        <taxon>Spermatophyta</taxon>
        <taxon>Magnoliopsida</taxon>
        <taxon>eudicotyledons</taxon>
        <taxon>Gunneridae</taxon>
        <taxon>Pentapetalae</taxon>
        <taxon>asterids</taxon>
        <taxon>lamiids</taxon>
        <taxon>Solanales</taxon>
        <taxon>Solanaceae</taxon>
        <taxon>Solanoideae</taxon>
        <taxon>Solaneae</taxon>
        <taxon>Solanum</taxon>
        <taxon>Solanum subgen. Lycopersicon</taxon>
    </lineage>
</organism>
<protein>
    <submittedName>
        <fullName evidence="2">Uncharacterized protein</fullName>
    </submittedName>
</protein>